<dbReference type="PhylomeDB" id="S8AX56"/>
<dbReference type="Proteomes" id="UP000019376">
    <property type="component" value="Unassembled WGS sequence"/>
</dbReference>
<keyword evidence="3" id="KW-1185">Reference proteome</keyword>
<dbReference type="HOGENOM" id="CLU_1475638_0_0_1"/>
<sequence length="183" mass="19632">MDRTADSERMLGLTLSDQRILLYGILFPCTDGSRNPVDYVKLAAALEYTPSSAKVMYGNARRKLARNTGIDLPHNPRGTAPRTKAAGTKTTGSLGNSEAPAKVKEAGESGEKLRKGRPPVASRKRKADELETPEAETVTETKAESQTQTQAKVQVEATVESEAVAEMATGNAETKAELDEAKL</sequence>
<feature type="region of interest" description="Disordered" evidence="1">
    <location>
        <begin position="68"/>
        <end position="155"/>
    </location>
</feature>
<feature type="compositionally biased region" description="Polar residues" evidence="1">
    <location>
        <begin position="138"/>
        <end position="152"/>
    </location>
</feature>
<protein>
    <submittedName>
        <fullName evidence="2">Uncharacterized protein</fullName>
    </submittedName>
</protein>
<dbReference type="OrthoDB" id="5403747at2759"/>
<evidence type="ECO:0000256" key="1">
    <source>
        <dbReference type="SAM" id="MobiDB-lite"/>
    </source>
</evidence>
<evidence type="ECO:0000313" key="2">
    <source>
        <dbReference type="EMBL" id="EPS26502.1"/>
    </source>
</evidence>
<dbReference type="AlphaFoldDB" id="S8AX56"/>
<dbReference type="EMBL" id="KB644409">
    <property type="protein sequence ID" value="EPS26502.1"/>
    <property type="molecule type" value="Genomic_DNA"/>
</dbReference>
<proteinExistence type="predicted"/>
<organism evidence="2 3">
    <name type="scientific">Penicillium oxalicum (strain 114-2 / CGMCC 5302)</name>
    <name type="common">Penicillium decumbens</name>
    <dbReference type="NCBI Taxonomy" id="933388"/>
    <lineage>
        <taxon>Eukaryota</taxon>
        <taxon>Fungi</taxon>
        <taxon>Dikarya</taxon>
        <taxon>Ascomycota</taxon>
        <taxon>Pezizomycotina</taxon>
        <taxon>Eurotiomycetes</taxon>
        <taxon>Eurotiomycetidae</taxon>
        <taxon>Eurotiales</taxon>
        <taxon>Aspergillaceae</taxon>
        <taxon>Penicillium</taxon>
    </lineage>
</organism>
<name>S8AX56_PENO1</name>
<reference evidence="2 3" key="1">
    <citation type="journal article" date="2013" name="PLoS ONE">
        <title>Genomic and secretomic analyses reveal unique features of the lignocellulolytic enzyme system of Penicillium decumbens.</title>
        <authorList>
            <person name="Liu G."/>
            <person name="Zhang L."/>
            <person name="Wei X."/>
            <person name="Zou G."/>
            <person name="Qin Y."/>
            <person name="Ma L."/>
            <person name="Li J."/>
            <person name="Zheng H."/>
            <person name="Wang S."/>
            <person name="Wang C."/>
            <person name="Xun L."/>
            <person name="Zhao G.-P."/>
            <person name="Zhou Z."/>
            <person name="Qu Y."/>
        </authorList>
    </citation>
    <scope>NUCLEOTIDE SEQUENCE [LARGE SCALE GENOMIC DNA]</scope>
    <source>
        <strain evidence="3">114-2 / CGMCC 5302</strain>
    </source>
</reference>
<evidence type="ECO:0000313" key="3">
    <source>
        <dbReference type="Proteomes" id="UP000019376"/>
    </source>
</evidence>
<feature type="compositionally biased region" description="Basic residues" evidence="1">
    <location>
        <begin position="114"/>
        <end position="125"/>
    </location>
</feature>
<gene>
    <name evidence="2" type="ORF">PDE_01439</name>
</gene>
<accession>S8AX56</accession>
<feature type="compositionally biased region" description="Basic and acidic residues" evidence="1">
    <location>
        <begin position="101"/>
        <end position="113"/>
    </location>
</feature>